<keyword evidence="10" id="KW-0862">Zinc</keyword>
<keyword evidence="13" id="KW-0539">Nucleus</keyword>
<dbReference type="InterPro" id="IPR006640">
    <property type="entry name" value="SprT-like_domain"/>
</dbReference>
<evidence type="ECO:0000256" key="14">
    <source>
        <dbReference type="ARBA" id="ARBA00030396"/>
    </source>
</evidence>
<dbReference type="Gene3D" id="3.30.160.60">
    <property type="entry name" value="Classic Zinc Finger"/>
    <property type="match status" value="1"/>
</dbReference>
<evidence type="ECO:0000256" key="5">
    <source>
        <dbReference type="ARBA" id="ARBA00022670"/>
    </source>
</evidence>
<evidence type="ECO:0000256" key="2">
    <source>
        <dbReference type="ARBA" id="ARBA00004286"/>
    </source>
</evidence>
<gene>
    <name evidence="19" type="ORF">ACAOBT_LOCUS13577</name>
</gene>
<evidence type="ECO:0000256" key="3">
    <source>
        <dbReference type="ARBA" id="ARBA00010724"/>
    </source>
</evidence>
<dbReference type="GO" id="GO:0003697">
    <property type="term" value="F:single-stranded DNA binding"/>
    <property type="evidence" value="ECO:0007669"/>
    <property type="project" value="InterPro"/>
</dbReference>
<keyword evidence="7" id="KW-0227">DNA damage</keyword>
<comment type="caution">
    <text evidence="19">The sequence shown here is derived from an EMBL/GenBank/DDBJ whole genome shotgun (WGS) entry which is preliminary data.</text>
</comment>
<evidence type="ECO:0000256" key="12">
    <source>
        <dbReference type="ARBA" id="ARBA00023204"/>
    </source>
</evidence>
<dbReference type="SMART" id="SM00731">
    <property type="entry name" value="SprT"/>
    <property type="match status" value="1"/>
</dbReference>
<feature type="coiled-coil region" evidence="15">
    <location>
        <begin position="442"/>
        <end position="469"/>
    </location>
</feature>
<keyword evidence="12" id="KW-0234">DNA repair</keyword>
<evidence type="ECO:0000313" key="20">
    <source>
        <dbReference type="Proteomes" id="UP001152888"/>
    </source>
</evidence>
<dbReference type="AlphaFoldDB" id="A0A9P0KSN7"/>
<evidence type="ECO:0000256" key="4">
    <source>
        <dbReference type="ARBA" id="ARBA00022454"/>
    </source>
</evidence>
<dbReference type="SMART" id="SM00734">
    <property type="entry name" value="ZnF_Rad18"/>
    <property type="match status" value="2"/>
</dbReference>
<dbReference type="Pfam" id="PF22934">
    <property type="entry name" value="SPRTN_ZBD"/>
    <property type="match status" value="1"/>
</dbReference>
<dbReference type="PANTHER" id="PTHR21220">
    <property type="entry name" value="DNA-DEPENDENT METALLOPROTEASE SPRTN"/>
    <property type="match status" value="1"/>
</dbReference>
<dbReference type="InterPro" id="IPR055220">
    <property type="entry name" value="SPRTN_ZBD"/>
</dbReference>
<proteinExistence type="inferred from homology"/>
<dbReference type="InterPro" id="IPR044245">
    <property type="entry name" value="Spartan"/>
</dbReference>
<evidence type="ECO:0000256" key="7">
    <source>
        <dbReference type="ARBA" id="ARBA00022763"/>
    </source>
</evidence>
<keyword evidence="5" id="KW-0645">Protease</keyword>
<evidence type="ECO:0000256" key="16">
    <source>
        <dbReference type="SAM" id="MobiDB-lite"/>
    </source>
</evidence>
<organism evidence="19 20">
    <name type="scientific">Acanthoscelides obtectus</name>
    <name type="common">Bean weevil</name>
    <name type="synonym">Bruchus obtectus</name>
    <dbReference type="NCBI Taxonomy" id="200917"/>
    <lineage>
        <taxon>Eukaryota</taxon>
        <taxon>Metazoa</taxon>
        <taxon>Ecdysozoa</taxon>
        <taxon>Arthropoda</taxon>
        <taxon>Hexapoda</taxon>
        <taxon>Insecta</taxon>
        <taxon>Pterygota</taxon>
        <taxon>Neoptera</taxon>
        <taxon>Endopterygota</taxon>
        <taxon>Coleoptera</taxon>
        <taxon>Polyphaga</taxon>
        <taxon>Cucujiformia</taxon>
        <taxon>Chrysomeloidea</taxon>
        <taxon>Chrysomelidae</taxon>
        <taxon>Bruchinae</taxon>
        <taxon>Bruchini</taxon>
        <taxon>Acanthoscelides</taxon>
    </lineage>
</organism>
<dbReference type="GO" id="GO:0006281">
    <property type="term" value="P:DNA repair"/>
    <property type="evidence" value="ECO:0007669"/>
    <property type="project" value="UniProtKB-KW"/>
</dbReference>
<dbReference type="GO" id="GO:0005634">
    <property type="term" value="C:nucleus"/>
    <property type="evidence" value="ECO:0007669"/>
    <property type="project" value="UniProtKB-SubCell"/>
</dbReference>
<dbReference type="GO" id="GO:0005694">
    <property type="term" value="C:chromosome"/>
    <property type="evidence" value="ECO:0007669"/>
    <property type="project" value="UniProtKB-SubCell"/>
</dbReference>
<dbReference type="Pfam" id="PF10263">
    <property type="entry name" value="SprT-like"/>
    <property type="match status" value="1"/>
</dbReference>
<protein>
    <recommendedName>
        <fullName evidence="14">Protein with SprT-like domain at the N terminus</fullName>
    </recommendedName>
</protein>
<keyword evidence="15" id="KW-0175">Coiled coil</keyword>
<accession>A0A9P0KSN7</accession>
<evidence type="ECO:0000256" key="8">
    <source>
        <dbReference type="ARBA" id="ARBA00022771"/>
    </source>
</evidence>
<evidence type="ECO:0000256" key="6">
    <source>
        <dbReference type="ARBA" id="ARBA00022723"/>
    </source>
</evidence>
<feature type="domain" description="UBZ4-type" evidence="18">
    <location>
        <begin position="265"/>
        <end position="288"/>
    </location>
</feature>
<feature type="region of interest" description="Disordered" evidence="16">
    <location>
        <begin position="223"/>
        <end position="247"/>
    </location>
</feature>
<dbReference type="GO" id="GO:0008270">
    <property type="term" value="F:zinc ion binding"/>
    <property type="evidence" value="ECO:0007669"/>
    <property type="project" value="UniProtKB-KW"/>
</dbReference>
<evidence type="ECO:0000259" key="17">
    <source>
        <dbReference type="SMART" id="SM00731"/>
    </source>
</evidence>
<dbReference type="Proteomes" id="UP001152888">
    <property type="component" value="Unassembled WGS sequence"/>
</dbReference>
<keyword evidence="11" id="KW-0482">Metalloprotease</keyword>
<evidence type="ECO:0000256" key="13">
    <source>
        <dbReference type="ARBA" id="ARBA00023242"/>
    </source>
</evidence>
<dbReference type="InterPro" id="IPR048738">
    <property type="entry name" value="CEP104_Znf"/>
</dbReference>
<feature type="domain" description="UBZ4-type" evidence="18">
    <location>
        <begin position="476"/>
        <end position="499"/>
    </location>
</feature>
<sequence>MQVSRRWLTLLDPETFCPLRTKRNYPSTSLTHPKWELLDPTPNIQNLFKEFNKKYFCGKIKGVTVVWGKLLDEAGVTIFRERDGRKDYDCRIVLSAPLLRLRPRSDLINTLLHEMIHAFLFVTFNKRDRAEHGTEFKKHMRRLNTAAGTAITIYHEFHDEVDLYTKQHWWRCNGPCQTWRPNFGLVRKMRNKPPGSQDRWWATHTRKCGGTFIKVRQPGDMDAKPVKMATKGKKAVKKGPQPRGSKRRAGCSLETAIVGKRSRSISPCPACDEIVDMHFINEHLDECLKKGQPKDCIVCSEPFPREEYEEHVISCVDKKFNDVQFKECLICSCKILLKDFERHLAKCSDHHQSSFVDDCINTHKYCATCDSSIVVLDYDRHVETCGQAEESPTDENISYCEVCKEIISEENYNDHVENCVPRLFEQNDGKTNCIVCGMCILMEELNLHLEECDGLVEIVENEADSDEEEENLVGELCACPICIKLFLYEDIYKHIDECIVK</sequence>
<evidence type="ECO:0000256" key="15">
    <source>
        <dbReference type="SAM" id="Coils"/>
    </source>
</evidence>
<dbReference type="Pfam" id="PF21039">
    <property type="entry name" value="CEP104_ZnF"/>
    <property type="match status" value="1"/>
</dbReference>
<dbReference type="GO" id="GO:0004222">
    <property type="term" value="F:metalloendopeptidase activity"/>
    <property type="evidence" value="ECO:0007669"/>
    <property type="project" value="InterPro"/>
</dbReference>
<keyword evidence="6" id="KW-0479">Metal-binding</keyword>
<keyword evidence="4" id="KW-0158">Chromosome</keyword>
<dbReference type="PANTHER" id="PTHR21220:SF0">
    <property type="entry name" value="DNA-DEPENDENT METALLOPROTEASE SPRTN"/>
    <property type="match status" value="1"/>
</dbReference>
<evidence type="ECO:0000256" key="1">
    <source>
        <dbReference type="ARBA" id="ARBA00004123"/>
    </source>
</evidence>
<evidence type="ECO:0000259" key="18">
    <source>
        <dbReference type="SMART" id="SM00734"/>
    </source>
</evidence>
<name>A0A9P0KSN7_ACAOB</name>
<evidence type="ECO:0000256" key="10">
    <source>
        <dbReference type="ARBA" id="ARBA00022833"/>
    </source>
</evidence>
<reference evidence="19" key="1">
    <citation type="submission" date="2022-03" db="EMBL/GenBank/DDBJ databases">
        <authorList>
            <person name="Sayadi A."/>
        </authorList>
    </citation>
    <scope>NUCLEOTIDE SEQUENCE</scope>
</reference>
<dbReference type="EMBL" id="CAKOFQ010006883">
    <property type="protein sequence ID" value="CAH1979681.1"/>
    <property type="molecule type" value="Genomic_DNA"/>
</dbReference>
<dbReference type="GO" id="GO:0031593">
    <property type="term" value="F:polyubiquitin modification-dependent protein binding"/>
    <property type="evidence" value="ECO:0007669"/>
    <property type="project" value="TreeGrafter"/>
</dbReference>
<keyword evidence="8" id="KW-0863">Zinc-finger</keyword>
<comment type="similarity">
    <text evidence="3">Belongs to the Spartan family.</text>
</comment>
<evidence type="ECO:0000256" key="9">
    <source>
        <dbReference type="ARBA" id="ARBA00022801"/>
    </source>
</evidence>
<dbReference type="InterPro" id="IPR006642">
    <property type="entry name" value="Rad18_UBZ4"/>
</dbReference>
<keyword evidence="20" id="KW-1185">Reference proteome</keyword>
<evidence type="ECO:0000256" key="11">
    <source>
        <dbReference type="ARBA" id="ARBA00023049"/>
    </source>
</evidence>
<comment type="subcellular location">
    <subcellularLocation>
        <location evidence="2">Chromosome</location>
    </subcellularLocation>
    <subcellularLocation>
        <location evidence="1">Nucleus</location>
    </subcellularLocation>
</comment>
<dbReference type="OrthoDB" id="5236983at2759"/>
<feature type="domain" description="SprT-like" evidence="17">
    <location>
        <begin position="42"/>
        <end position="215"/>
    </location>
</feature>
<keyword evidence="9" id="KW-0378">Hydrolase</keyword>
<dbReference type="GO" id="GO:0006508">
    <property type="term" value="P:proteolysis"/>
    <property type="evidence" value="ECO:0007669"/>
    <property type="project" value="UniProtKB-KW"/>
</dbReference>
<evidence type="ECO:0000313" key="19">
    <source>
        <dbReference type="EMBL" id="CAH1979681.1"/>
    </source>
</evidence>